<gene>
    <name evidence="6" type="ORF">BN7_1296</name>
</gene>
<proteinExistence type="predicted"/>
<evidence type="ECO:0000313" key="7">
    <source>
        <dbReference type="Proteomes" id="UP000009328"/>
    </source>
</evidence>
<dbReference type="Gene3D" id="3.20.20.100">
    <property type="entry name" value="NADP-dependent oxidoreductase domain"/>
    <property type="match status" value="1"/>
</dbReference>
<feature type="active site" description="Proton donor" evidence="2">
    <location>
        <position position="53"/>
    </location>
</feature>
<dbReference type="InParanoid" id="K0KHY2"/>
<evidence type="ECO:0000259" key="5">
    <source>
        <dbReference type="Pfam" id="PF00248"/>
    </source>
</evidence>
<evidence type="ECO:0000256" key="1">
    <source>
        <dbReference type="ARBA" id="ARBA00023002"/>
    </source>
</evidence>
<evidence type="ECO:0000256" key="4">
    <source>
        <dbReference type="PIRSR" id="PIRSR000097-3"/>
    </source>
</evidence>
<dbReference type="PANTHER" id="PTHR43827:SF13">
    <property type="entry name" value="ALDO_KETO REDUCTASE FAMILY PROTEIN"/>
    <property type="match status" value="1"/>
</dbReference>
<dbReference type="InterPro" id="IPR020471">
    <property type="entry name" value="AKR"/>
</dbReference>
<dbReference type="EMBL" id="CAIF01000028">
    <property type="protein sequence ID" value="CCH41757.1"/>
    <property type="molecule type" value="Genomic_DNA"/>
</dbReference>
<dbReference type="SUPFAM" id="SSF51430">
    <property type="entry name" value="NAD(P)-linked oxidoreductase"/>
    <property type="match status" value="1"/>
</dbReference>
<protein>
    <submittedName>
        <fullName evidence="6">Aldo-keto reductase family 1 member</fullName>
        <ecNumber evidence="6">1.1.1.149</ecNumber>
    </submittedName>
</protein>
<dbReference type="FunFam" id="3.20.20.100:FF:000002">
    <property type="entry name" value="2,5-diketo-D-gluconic acid reductase A"/>
    <property type="match status" value="1"/>
</dbReference>
<name>K0KHY2_WICCF</name>
<reference evidence="6 7" key="1">
    <citation type="journal article" date="2012" name="Eukaryot. Cell">
        <title>Draft genome sequence of Wickerhamomyces ciferrii NRRL Y-1031 F-60-10.</title>
        <authorList>
            <person name="Schneider J."/>
            <person name="Andrea H."/>
            <person name="Blom J."/>
            <person name="Jaenicke S."/>
            <person name="Ruckert C."/>
            <person name="Schorsch C."/>
            <person name="Szczepanowski R."/>
            <person name="Farwick M."/>
            <person name="Goesmann A."/>
            <person name="Puhler A."/>
            <person name="Schaffer S."/>
            <person name="Tauch A."/>
            <person name="Kohler T."/>
            <person name="Brinkrolf K."/>
        </authorList>
    </citation>
    <scope>NUCLEOTIDE SEQUENCE [LARGE SCALE GENOMIC DNA]</scope>
    <source>
        <strain evidence="7">ATCC 14091 / BCRC 22168 / CBS 111 / JCM 3599 / NBRC 0793 / NRRL Y-1031 F-60-10</strain>
    </source>
</reference>
<comment type="caution">
    <text evidence="6">The sequence shown here is derived from an EMBL/GenBank/DDBJ whole genome shotgun (WGS) entry which is preliminary data.</text>
</comment>
<feature type="domain" description="NADP-dependent oxidoreductase" evidence="5">
    <location>
        <begin position="26"/>
        <end position="261"/>
    </location>
</feature>
<dbReference type="EC" id="1.1.1.149" evidence="6"/>
<evidence type="ECO:0000313" key="6">
    <source>
        <dbReference type="EMBL" id="CCH41757.1"/>
    </source>
</evidence>
<sequence>MSLKPDSTYTLNNGQTIPVSGFGVYQIPLDQTQNLVYEALKVGYRHIDSAQGYGNEEQAAKGIAQFLQENPDVRRSDVFFTTKILHTNHGYERSKVVIDESLAKVVPHIEYIDLFLLHSPKSTKQLRIETWKRLQEYVDAGVVKSLGVSNFGIKHLEEFYAWVGLKYKPVVNQLELHPWLPRLDLLEHGKQNDYYLEAYGPLTQNKKIDDPELVKVAQDNGLTPAQVLLRWSYDQGYIPLAKTANVKRLPDNFSVLEKVPPIKELKGSEVLNKPDSYLTLDWDPTVYDDSEYVQEK</sequence>
<dbReference type="CDD" id="cd19071">
    <property type="entry name" value="AKR_AKR1-5-like"/>
    <property type="match status" value="1"/>
</dbReference>
<evidence type="ECO:0000256" key="2">
    <source>
        <dbReference type="PIRSR" id="PIRSR000097-1"/>
    </source>
</evidence>
<dbReference type="InterPro" id="IPR018170">
    <property type="entry name" value="Aldo/ket_reductase_CS"/>
</dbReference>
<feature type="binding site" evidence="3">
    <location>
        <position position="118"/>
    </location>
    <ligand>
        <name>substrate</name>
    </ligand>
</feature>
<dbReference type="AlphaFoldDB" id="K0KHY2"/>
<dbReference type="Proteomes" id="UP000009328">
    <property type="component" value="Unassembled WGS sequence"/>
</dbReference>
<dbReference type="PANTHER" id="PTHR43827">
    <property type="entry name" value="2,5-DIKETO-D-GLUCONIC ACID REDUCTASE"/>
    <property type="match status" value="1"/>
</dbReference>
<dbReference type="Pfam" id="PF00248">
    <property type="entry name" value="Aldo_ket_red"/>
    <property type="match status" value="1"/>
</dbReference>
<dbReference type="HOGENOM" id="CLU_023205_0_1_1"/>
<dbReference type="GO" id="GO:0047006">
    <property type="term" value="F:17-alpha,20-alpha-dihydroxypregn-4-en-3-one dehydrogenase [NAD(P)+] activity"/>
    <property type="evidence" value="ECO:0007669"/>
    <property type="project" value="UniProtKB-EC"/>
</dbReference>
<keyword evidence="1 6" id="KW-0560">Oxidoreductase</keyword>
<dbReference type="STRING" id="1206466.K0KHY2"/>
<keyword evidence="7" id="KW-1185">Reference proteome</keyword>
<evidence type="ECO:0000256" key="3">
    <source>
        <dbReference type="PIRSR" id="PIRSR000097-2"/>
    </source>
</evidence>
<accession>K0KHY2</accession>
<dbReference type="InterPro" id="IPR023210">
    <property type="entry name" value="NADP_OxRdtase_dom"/>
</dbReference>
<dbReference type="PRINTS" id="PR00069">
    <property type="entry name" value="ALDKETRDTASE"/>
</dbReference>
<dbReference type="eggNOG" id="KOG1577">
    <property type="taxonomic scope" value="Eukaryota"/>
</dbReference>
<feature type="site" description="Lowers pKa of active site Tyr" evidence="4">
    <location>
        <position position="83"/>
    </location>
</feature>
<dbReference type="PROSITE" id="PS00062">
    <property type="entry name" value="ALDOKETO_REDUCTASE_2"/>
    <property type="match status" value="1"/>
</dbReference>
<dbReference type="InterPro" id="IPR036812">
    <property type="entry name" value="NAD(P)_OxRdtase_dom_sf"/>
</dbReference>
<organism evidence="6 7">
    <name type="scientific">Wickerhamomyces ciferrii (strain ATCC 14091 / BCRC 22168 / CBS 111 / JCM 3599 / NBRC 0793 / NRRL Y-1031 F-60-10)</name>
    <name type="common">Yeast</name>
    <name type="synonym">Pichia ciferrii</name>
    <dbReference type="NCBI Taxonomy" id="1206466"/>
    <lineage>
        <taxon>Eukaryota</taxon>
        <taxon>Fungi</taxon>
        <taxon>Dikarya</taxon>
        <taxon>Ascomycota</taxon>
        <taxon>Saccharomycotina</taxon>
        <taxon>Saccharomycetes</taxon>
        <taxon>Phaffomycetales</taxon>
        <taxon>Wickerhamomycetaceae</taxon>
        <taxon>Wickerhamomyces</taxon>
    </lineage>
</organism>
<dbReference type="PIRSF" id="PIRSF000097">
    <property type="entry name" value="AKR"/>
    <property type="match status" value="1"/>
</dbReference>